<gene>
    <name evidence="2" type="ORF">VV02_03340</name>
</gene>
<dbReference type="Proteomes" id="UP000066480">
    <property type="component" value="Chromosome"/>
</dbReference>
<evidence type="ECO:0000313" key="2">
    <source>
        <dbReference type="EMBL" id="AKU15123.1"/>
    </source>
</evidence>
<evidence type="ECO:0000259" key="1">
    <source>
        <dbReference type="Pfam" id="PF01402"/>
    </source>
</evidence>
<name>A0A0K1JEU5_9MICO</name>
<protein>
    <recommendedName>
        <fullName evidence="1">Ribbon-helix-helix protein CopG domain-containing protein</fullName>
    </recommendedName>
</protein>
<sequence length="83" mass="9493">MERRLQLLLDRERYARVEEEAERSGRSVAAVIREAIDWRFNDDKTTRQRAAADLLGGTTAVLGTEPDWAETKSVMDADLERTI</sequence>
<dbReference type="KEGG" id="lmoi:VV02_03340"/>
<reference evidence="2 3" key="1">
    <citation type="submission" date="2015-03" db="EMBL/GenBank/DDBJ databases">
        <title>Luteipulveratus halotolerans sp. nov., a novel actinobacterium (Dermacoccaceae) from Sarawak, Malaysia.</title>
        <authorList>
            <person name="Juboi H."/>
            <person name="Basik A."/>
            <person name="Shamsul S.S."/>
            <person name="Arnold P."/>
            <person name="Schmitt E.K."/>
            <person name="Sanglier J.-J."/>
            <person name="Yeo T."/>
        </authorList>
    </citation>
    <scope>NUCLEOTIDE SEQUENCE [LARGE SCALE GENOMIC DNA]</scope>
    <source>
        <strain evidence="2 3">MN07-A0370</strain>
    </source>
</reference>
<evidence type="ECO:0000313" key="3">
    <source>
        <dbReference type="Proteomes" id="UP000066480"/>
    </source>
</evidence>
<dbReference type="EMBL" id="CP011112">
    <property type="protein sequence ID" value="AKU15123.1"/>
    <property type="molecule type" value="Genomic_DNA"/>
</dbReference>
<dbReference type="GO" id="GO:0006355">
    <property type="term" value="P:regulation of DNA-templated transcription"/>
    <property type="evidence" value="ECO:0007669"/>
    <property type="project" value="InterPro"/>
</dbReference>
<dbReference type="SUPFAM" id="SSF47598">
    <property type="entry name" value="Ribbon-helix-helix"/>
    <property type="match status" value="1"/>
</dbReference>
<organism evidence="2 3">
    <name type="scientific">Luteipulveratus mongoliensis</name>
    <dbReference type="NCBI Taxonomy" id="571913"/>
    <lineage>
        <taxon>Bacteria</taxon>
        <taxon>Bacillati</taxon>
        <taxon>Actinomycetota</taxon>
        <taxon>Actinomycetes</taxon>
        <taxon>Micrococcales</taxon>
        <taxon>Dermacoccaceae</taxon>
        <taxon>Luteipulveratus</taxon>
    </lineage>
</organism>
<dbReference type="STRING" id="571913.VV02_03340"/>
<dbReference type="AlphaFoldDB" id="A0A0K1JEU5"/>
<dbReference type="InterPro" id="IPR002145">
    <property type="entry name" value="CopG"/>
</dbReference>
<keyword evidence="3" id="KW-1185">Reference proteome</keyword>
<dbReference type="InterPro" id="IPR010985">
    <property type="entry name" value="Ribbon_hlx_hlx"/>
</dbReference>
<dbReference type="Pfam" id="PF01402">
    <property type="entry name" value="RHH_1"/>
    <property type="match status" value="1"/>
</dbReference>
<accession>A0A0K1JEU5</accession>
<feature type="domain" description="Ribbon-helix-helix protein CopG" evidence="1">
    <location>
        <begin position="3"/>
        <end position="36"/>
    </location>
</feature>
<proteinExistence type="predicted"/>